<dbReference type="PANTHER" id="PTHR34502">
    <property type="entry name" value="DUF6594 DOMAIN-CONTAINING PROTEIN-RELATED"/>
    <property type="match status" value="1"/>
</dbReference>
<evidence type="ECO:0000313" key="3">
    <source>
        <dbReference type="EMBL" id="KAL2040232.1"/>
    </source>
</evidence>
<keyword evidence="1" id="KW-1133">Transmembrane helix</keyword>
<organism evidence="3 4">
    <name type="scientific">Stereocaulon virgatum</name>
    <dbReference type="NCBI Taxonomy" id="373712"/>
    <lineage>
        <taxon>Eukaryota</taxon>
        <taxon>Fungi</taxon>
        <taxon>Dikarya</taxon>
        <taxon>Ascomycota</taxon>
        <taxon>Pezizomycotina</taxon>
        <taxon>Lecanoromycetes</taxon>
        <taxon>OSLEUM clade</taxon>
        <taxon>Lecanoromycetidae</taxon>
        <taxon>Lecanorales</taxon>
        <taxon>Lecanorineae</taxon>
        <taxon>Stereocaulaceae</taxon>
        <taxon>Stereocaulon</taxon>
    </lineage>
</organism>
<keyword evidence="1" id="KW-0472">Membrane</keyword>
<sequence>MAPDVGGQLEKGEGVYTAAVNDPVTQTPTDSTFTDSKTIASSKGHASIISRHSSASISWLWTWKPRHGRMGKIKIRKLEEFPIGFPKLSYFLDSDDAFMLYRRFGTVFSRLLLNKQDEISRLEATLYGMDKMDEAQQNGQFLMSRALDADRDGVPRAWRGETRPQLMERLEKKALEYAELLLKARELKALNPPSNRDHESVLNFMENDGGQLFEEESAFIYEKADLVSLRPGRDYAWLDSCIESILKKCRCRLLKFFFVTMESREKTRDKDIHYYDRGRISKCTTMIITMMVLILLMVPIWILYRLANKGTIANNPQVVGIIIVPTLIFAAVLSTFTKAQRHELLAASAGYCAVLVVFLGNVNQAAQPPR</sequence>
<evidence type="ECO:0000313" key="4">
    <source>
        <dbReference type="Proteomes" id="UP001590950"/>
    </source>
</evidence>
<evidence type="ECO:0000256" key="1">
    <source>
        <dbReference type="SAM" id="Phobius"/>
    </source>
</evidence>
<accession>A0ABR4A760</accession>
<feature type="transmembrane region" description="Helical" evidence="1">
    <location>
        <begin position="316"/>
        <end position="337"/>
    </location>
</feature>
<protein>
    <recommendedName>
        <fullName evidence="2">DUF6594 domain-containing protein</fullName>
    </recommendedName>
</protein>
<comment type="caution">
    <text evidence="3">The sequence shown here is derived from an EMBL/GenBank/DDBJ whole genome shotgun (WGS) entry which is preliminary data.</text>
</comment>
<dbReference type="InterPro" id="IPR046529">
    <property type="entry name" value="DUF6594"/>
</dbReference>
<name>A0ABR4A760_9LECA</name>
<evidence type="ECO:0000259" key="2">
    <source>
        <dbReference type="Pfam" id="PF20237"/>
    </source>
</evidence>
<dbReference type="Pfam" id="PF20237">
    <property type="entry name" value="DUF6594"/>
    <property type="match status" value="1"/>
</dbReference>
<keyword evidence="4" id="KW-1185">Reference proteome</keyword>
<dbReference type="EMBL" id="JBEFKJ010000022">
    <property type="protein sequence ID" value="KAL2040232.1"/>
    <property type="molecule type" value="Genomic_DNA"/>
</dbReference>
<gene>
    <name evidence="3" type="ORF">N7G274_007135</name>
</gene>
<feature type="domain" description="DUF6594" evidence="2">
    <location>
        <begin position="85"/>
        <end position="356"/>
    </location>
</feature>
<feature type="transmembrane region" description="Helical" evidence="1">
    <location>
        <begin position="344"/>
        <end position="362"/>
    </location>
</feature>
<feature type="transmembrane region" description="Helical" evidence="1">
    <location>
        <begin position="283"/>
        <end position="304"/>
    </location>
</feature>
<reference evidence="3 4" key="1">
    <citation type="submission" date="2024-09" db="EMBL/GenBank/DDBJ databases">
        <title>Rethinking Asexuality: The Enigmatic Case of Functional Sexual Genes in Lepraria (Stereocaulaceae).</title>
        <authorList>
            <person name="Doellman M."/>
            <person name="Sun Y."/>
            <person name="Barcenas-Pena A."/>
            <person name="Lumbsch H.T."/>
            <person name="Grewe F."/>
        </authorList>
    </citation>
    <scope>NUCLEOTIDE SEQUENCE [LARGE SCALE GENOMIC DNA]</scope>
    <source>
        <strain evidence="3 4">Mercado 3170</strain>
    </source>
</reference>
<proteinExistence type="predicted"/>
<dbReference type="Proteomes" id="UP001590950">
    <property type="component" value="Unassembled WGS sequence"/>
</dbReference>
<dbReference type="PANTHER" id="PTHR34502:SF3">
    <property type="entry name" value="DUF6594 DOMAIN-CONTAINING PROTEIN"/>
    <property type="match status" value="1"/>
</dbReference>
<keyword evidence="1" id="KW-0812">Transmembrane</keyword>